<reference evidence="3 4" key="1">
    <citation type="submission" date="2019-09" db="EMBL/GenBank/DDBJ databases">
        <title>Draft genome of the ectomycorrhizal ascomycete Sphaerosporella brunnea.</title>
        <authorList>
            <consortium name="DOE Joint Genome Institute"/>
            <person name="Benucci G.M."/>
            <person name="Marozzi G."/>
            <person name="Antonielli L."/>
            <person name="Sanchez S."/>
            <person name="Marco P."/>
            <person name="Wang X."/>
            <person name="Falini L.B."/>
            <person name="Barry K."/>
            <person name="Haridas S."/>
            <person name="Lipzen A."/>
            <person name="Labutti K."/>
            <person name="Grigoriev I.V."/>
            <person name="Murat C."/>
            <person name="Martin F."/>
            <person name="Albertini E."/>
            <person name="Donnini D."/>
            <person name="Bonito G."/>
        </authorList>
    </citation>
    <scope>NUCLEOTIDE SEQUENCE [LARGE SCALE GENOMIC DNA]</scope>
    <source>
        <strain evidence="3 4">Sb_GMNB300</strain>
    </source>
</reference>
<dbReference type="InterPro" id="IPR001763">
    <property type="entry name" value="Rhodanese-like_dom"/>
</dbReference>
<dbReference type="SUPFAM" id="SSF52821">
    <property type="entry name" value="Rhodanese/Cell cycle control phosphatase"/>
    <property type="match status" value="1"/>
</dbReference>
<feature type="domain" description="Rhodanese" evidence="2">
    <location>
        <begin position="400"/>
        <end position="519"/>
    </location>
</feature>
<accession>A0A5J5EJ29</accession>
<dbReference type="SUPFAM" id="SSF53686">
    <property type="entry name" value="Tryptophan synthase beta subunit-like PLP-dependent enzymes"/>
    <property type="match status" value="1"/>
</dbReference>
<comment type="caution">
    <text evidence="3">The sequence shown here is derived from an EMBL/GenBank/DDBJ whole genome shotgun (WGS) entry which is preliminary data.</text>
</comment>
<protein>
    <submittedName>
        <fullName evidence="3">Tryptophan synthase beta subunit-like PLP-dependent enzyme</fullName>
    </submittedName>
</protein>
<dbReference type="SMART" id="SM00450">
    <property type="entry name" value="RHOD"/>
    <property type="match status" value="1"/>
</dbReference>
<dbReference type="CDD" id="cd00158">
    <property type="entry name" value="RHOD"/>
    <property type="match status" value="1"/>
</dbReference>
<keyword evidence="4" id="KW-1185">Reference proteome</keyword>
<dbReference type="InterPro" id="IPR036873">
    <property type="entry name" value="Rhodanese-like_dom_sf"/>
</dbReference>
<dbReference type="InterPro" id="IPR001926">
    <property type="entry name" value="TrpB-like_PALP"/>
</dbReference>
<evidence type="ECO:0000256" key="1">
    <source>
        <dbReference type="SAM" id="MobiDB-lite"/>
    </source>
</evidence>
<dbReference type="AlphaFoldDB" id="A0A5J5EJ29"/>
<proteinExistence type="predicted"/>
<gene>
    <name evidence="3" type="ORF">FN846DRAFT_900523</name>
</gene>
<evidence type="ECO:0000313" key="3">
    <source>
        <dbReference type="EMBL" id="KAA8895682.1"/>
    </source>
</evidence>
<dbReference type="PROSITE" id="PS50206">
    <property type="entry name" value="RHODANESE_3"/>
    <property type="match status" value="1"/>
</dbReference>
<dbReference type="Gene3D" id="3.40.50.1100">
    <property type="match status" value="2"/>
</dbReference>
<dbReference type="Pfam" id="PF00291">
    <property type="entry name" value="PALP"/>
    <property type="match status" value="1"/>
</dbReference>
<dbReference type="Gene3D" id="3.40.250.10">
    <property type="entry name" value="Rhodanese-like domain"/>
    <property type="match status" value="1"/>
</dbReference>
<evidence type="ECO:0000313" key="4">
    <source>
        <dbReference type="Proteomes" id="UP000326924"/>
    </source>
</evidence>
<dbReference type="Proteomes" id="UP000326924">
    <property type="component" value="Unassembled WGS sequence"/>
</dbReference>
<organism evidence="3 4">
    <name type="scientific">Sphaerosporella brunnea</name>
    <dbReference type="NCBI Taxonomy" id="1250544"/>
    <lineage>
        <taxon>Eukaryota</taxon>
        <taxon>Fungi</taxon>
        <taxon>Dikarya</taxon>
        <taxon>Ascomycota</taxon>
        <taxon>Pezizomycotina</taxon>
        <taxon>Pezizomycetes</taxon>
        <taxon>Pezizales</taxon>
        <taxon>Pyronemataceae</taxon>
        <taxon>Sphaerosporella</taxon>
    </lineage>
</organism>
<sequence>MASPNPLNVYKGHDSLAKYYDPSNCPPLPLVEIPDKLNPYREDGVRIYAKLMTCLPANNVKSLPALNMLQKSVTPKTKRIIEYSSGSTIISMALIARAVHGIDDVHAYVSNKTTETKLRLLRFFGLNVTLFGGPSQPEHNDRRGGIWKAGQMGKESEEVLNPNQYENQDNPDAHILWSGPQILAQCPEINVFATGMGTSGTMAGIGTYLKKNKPSVYVVGVCTAAGDRVPGPRSKALLAPMFPWAECIDTIEEVASPISFKNSLELSREGIICGPSSGLNLQGLFDMLEKKKAAGKLRDLAGDDGEIHCVFLCCDLPYQYIDEYYDKLGQENFHPIQNQNIHKVDLYRYDVTWELDPVDAFARLYESSESNYDSGISDSEGSTDGGHDHTPKYREKALQLQPDVMVLDLREGSEFGKWHLPGSINLPLASARNNGPSPFSDTKVLEEQWCELEKIFSPQGTPFSAALLAGLKSRFVALVCGDGDTARVASSVLRAKGIEASNIAGGIEKVMPMFRRAEKA</sequence>
<name>A0A5J5EJ29_9PEZI</name>
<dbReference type="FunFam" id="3.40.50.1100:FF:000058">
    <property type="entry name" value="Cysteine synthase B, putative"/>
    <property type="match status" value="1"/>
</dbReference>
<dbReference type="Pfam" id="PF00581">
    <property type="entry name" value="Rhodanese"/>
    <property type="match status" value="1"/>
</dbReference>
<dbReference type="InterPro" id="IPR036052">
    <property type="entry name" value="TrpB-like_PALP_sf"/>
</dbReference>
<feature type="region of interest" description="Disordered" evidence="1">
    <location>
        <begin position="370"/>
        <end position="391"/>
    </location>
</feature>
<dbReference type="OrthoDB" id="10259545at2759"/>
<dbReference type="InParanoid" id="A0A5J5EJ29"/>
<dbReference type="EMBL" id="VXIS01000249">
    <property type="protein sequence ID" value="KAA8895682.1"/>
    <property type="molecule type" value="Genomic_DNA"/>
</dbReference>
<feature type="compositionally biased region" description="Polar residues" evidence="1">
    <location>
        <begin position="370"/>
        <end position="382"/>
    </location>
</feature>
<dbReference type="PANTHER" id="PTHR10314">
    <property type="entry name" value="CYSTATHIONINE BETA-SYNTHASE"/>
    <property type="match status" value="1"/>
</dbReference>
<evidence type="ECO:0000259" key="2">
    <source>
        <dbReference type="PROSITE" id="PS50206"/>
    </source>
</evidence>
<dbReference type="InterPro" id="IPR050214">
    <property type="entry name" value="Cys_Synth/Cystath_Beta-Synth"/>
</dbReference>